<gene>
    <name evidence="1" type="ORF">C1I63_09980</name>
</gene>
<name>A0A2T4UUF6_9MICO</name>
<dbReference type="EMBL" id="PZPL01000001">
    <property type="protein sequence ID" value="PTL73147.1"/>
    <property type="molecule type" value="Genomic_DNA"/>
</dbReference>
<dbReference type="AlphaFoldDB" id="A0A2T4UUF6"/>
<protein>
    <submittedName>
        <fullName evidence="1">Uncharacterized protein</fullName>
    </submittedName>
</protein>
<accession>A0A2T4UUF6</accession>
<organism evidence="1 2">
    <name type="scientific">Rathayibacter caricis DSM 15933</name>
    <dbReference type="NCBI Taxonomy" id="1328867"/>
    <lineage>
        <taxon>Bacteria</taxon>
        <taxon>Bacillati</taxon>
        <taxon>Actinomycetota</taxon>
        <taxon>Actinomycetes</taxon>
        <taxon>Micrococcales</taxon>
        <taxon>Microbacteriaceae</taxon>
        <taxon>Rathayibacter</taxon>
    </lineage>
</organism>
<comment type="caution">
    <text evidence="1">The sequence shown here is derived from an EMBL/GenBank/DDBJ whole genome shotgun (WGS) entry which is preliminary data.</text>
</comment>
<reference evidence="1 2" key="1">
    <citation type="submission" date="2018-03" db="EMBL/GenBank/DDBJ databases">
        <title>Bacteriophage NCPPB3778 and a type I-E CRISPR drive the evolution of the US Biological Select Agent, Rathayibacter toxicus.</title>
        <authorList>
            <person name="Davis E.W.II."/>
            <person name="Tabima J.F."/>
            <person name="Weisberg A.J."/>
            <person name="Dantas Lopes L."/>
            <person name="Wiseman M.S."/>
            <person name="Wiseman M.S."/>
            <person name="Pupko T."/>
            <person name="Belcher M.S."/>
            <person name="Sechler A.J."/>
            <person name="Tancos M.A."/>
            <person name="Schroeder B.K."/>
            <person name="Murray T.D."/>
            <person name="Luster D.G."/>
            <person name="Schneider W.L."/>
            <person name="Rogers E."/>
            <person name="Andreote F.D."/>
            <person name="Grunwald N.J."/>
            <person name="Putnam M.L."/>
            <person name="Chang J.H."/>
        </authorList>
    </citation>
    <scope>NUCLEOTIDE SEQUENCE [LARGE SCALE GENOMIC DNA]</scope>
    <source>
        <strain evidence="1 2">DSM 15933</strain>
    </source>
</reference>
<sequence length="122" mass="13235">MEDMKRLHYAGGSLLVGDAVAHAILGYARELGLRGIADTIVVAGTTLDGEREQAELLIGPASQLLLVEDDSPEDPAADAATLEELDRRRGALEPRVEHVTAEVQPEPVADYDEWSMLARDEE</sequence>
<evidence type="ECO:0000313" key="2">
    <source>
        <dbReference type="Proteomes" id="UP000241085"/>
    </source>
</evidence>
<dbReference type="Proteomes" id="UP000241085">
    <property type="component" value="Unassembled WGS sequence"/>
</dbReference>
<keyword evidence="2" id="KW-1185">Reference proteome</keyword>
<proteinExistence type="predicted"/>
<evidence type="ECO:0000313" key="1">
    <source>
        <dbReference type="EMBL" id="PTL73147.1"/>
    </source>
</evidence>